<dbReference type="Pfam" id="PF07729">
    <property type="entry name" value="FCD"/>
    <property type="match status" value="1"/>
</dbReference>
<feature type="domain" description="HTH gntR-type" evidence="4">
    <location>
        <begin position="9"/>
        <end position="77"/>
    </location>
</feature>
<evidence type="ECO:0000259" key="4">
    <source>
        <dbReference type="PROSITE" id="PS50949"/>
    </source>
</evidence>
<evidence type="ECO:0000256" key="1">
    <source>
        <dbReference type="ARBA" id="ARBA00023015"/>
    </source>
</evidence>
<dbReference type="SMART" id="SM00345">
    <property type="entry name" value="HTH_GNTR"/>
    <property type="match status" value="1"/>
</dbReference>
<dbReference type="PANTHER" id="PTHR43537">
    <property type="entry name" value="TRANSCRIPTIONAL REGULATOR, GNTR FAMILY"/>
    <property type="match status" value="1"/>
</dbReference>
<dbReference type="SMART" id="SM00895">
    <property type="entry name" value="FCD"/>
    <property type="match status" value="1"/>
</dbReference>
<evidence type="ECO:0000313" key="5">
    <source>
        <dbReference type="EMBL" id="RHF71780.1"/>
    </source>
</evidence>
<dbReference type="InterPro" id="IPR011711">
    <property type="entry name" value="GntR_C"/>
</dbReference>
<gene>
    <name evidence="5" type="ORF">DW663_07785</name>
</gene>
<accession>A0A414PTE9</accession>
<dbReference type="Gene3D" id="1.20.120.530">
    <property type="entry name" value="GntR ligand-binding domain-like"/>
    <property type="match status" value="1"/>
</dbReference>
<proteinExistence type="predicted"/>
<keyword evidence="2" id="KW-0238">DNA-binding</keyword>
<dbReference type="InterPro" id="IPR000524">
    <property type="entry name" value="Tscrpt_reg_HTH_GntR"/>
</dbReference>
<dbReference type="InterPro" id="IPR036390">
    <property type="entry name" value="WH_DNA-bd_sf"/>
</dbReference>
<comment type="caution">
    <text evidence="5">The sequence shown here is derived from an EMBL/GenBank/DDBJ whole genome shotgun (WGS) entry which is preliminary data.</text>
</comment>
<keyword evidence="3" id="KW-0804">Transcription</keyword>
<evidence type="ECO:0000313" key="6">
    <source>
        <dbReference type="Proteomes" id="UP000284676"/>
    </source>
</evidence>
<dbReference type="Pfam" id="PF00392">
    <property type="entry name" value="GntR"/>
    <property type="match status" value="1"/>
</dbReference>
<dbReference type="GO" id="GO:0003700">
    <property type="term" value="F:DNA-binding transcription factor activity"/>
    <property type="evidence" value="ECO:0007669"/>
    <property type="project" value="InterPro"/>
</dbReference>
<evidence type="ECO:0000256" key="2">
    <source>
        <dbReference type="ARBA" id="ARBA00023125"/>
    </source>
</evidence>
<reference evidence="5 6" key="1">
    <citation type="submission" date="2018-08" db="EMBL/GenBank/DDBJ databases">
        <title>A genome reference for cultivated species of the human gut microbiota.</title>
        <authorList>
            <person name="Zou Y."/>
            <person name="Xue W."/>
            <person name="Luo G."/>
        </authorList>
    </citation>
    <scope>NUCLEOTIDE SEQUENCE [LARGE SCALE GENOMIC DNA]</scope>
    <source>
        <strain evidence="5 6">AM25-1</strain>
    </source>
</reference>
<dbReference type="SUPFAM" id="SSF48008">
    <property type="entry name" value="GntR ligand-binding domain-like"/>
    <property type="match status" value="1"/>
</dbReference>
<evidence type="ECO:0000256" key="3">
    <source>
        <dbReference type="ARBA" id="ARBA00023163"/>
    </source>
</evidence>
<dbReference type="PROSITE" id="PS50949">
    <property type="entry name" value="HTH_GNTR"/>
    <property type="match status" value="1"/>
</dbReference>
<dbReference type="AlphaFoldDB" id="A0A414PTE9"/>
<dbReference type="Proteomes" id="UP000284676">
    <property type="component" value="Unassembled WGS sequence"/>
</dbReference>
<dbReference type="InterPro" id="IPR036388">
    <property type="entry name" value="WH-like_DNA-bd_sf"/>
</dbReference>
<protein>
    <submittedName>
        <fullName evidence="5">FadR family transcriptional regulator</fullName>
    </submittedName>
</protein>
<dbReference type="InterPro" id="IPR008920">
    <property type="entry name" value="TF_FadR/GntR_C"/>
</dbReference>
<dbReference type="SUPFAM" id="SSF46785">
    <property type="entry name" value="Winged helix' DNA-binding domain"/>
    <property type="match status" value="1"/>
</dbReference>
<dbReference type="GO" id="GO:0003677">
    <property type="term" value="F:DNA binding"/>
    <property type="evidence" value="ECO:0007669"/>
    <property type="project" value="UniProtKB-KW"/>
</dbReference>
<keyword evidence="1" id="KW-0805">Transcription regulation</keyword>
<name>A0A414PTE9_FUSMR</name>
<dbReference type="Gene3D" id="1.10.10.10">
    <property type="entry name" value="Winged helix-like DNA-binding domain superfamily/Winged helix DNA-binding domain"/>
    <property type="match status" value="1"/>
</dbReference>
<dbReference type="PANTHER" id="PTHR43537:SF5">
    <property type="entry name" value="UXU OPERON TRANSCRIPTIONAL REGULATOR"/>
    <property type="match status" value="1"/>
</dbReference>
<sequence length="234" mass="27567">MFWREKMSSRNSEKVFEYLKEKIMSGEWKDGEQITPEIQLAKELEVGRNAVREAIEKLVGMKVLVKKKGKGTFVQSKLIDLEFNNMLINTIINKDDYLDILEFRKTFEPENIKLFIRNADEKDYLELKKLYDEMISNKDNRDKFSYYDAMFHNLIAKGTKNTIIIKISDILSNIMIGHQKKLNLILGSDSGIKEHTLILEAIFEKDEDMAYMFMRKHIMRTIKDVLQVKNGLER</sequence>
<organism evidence="5 6">
    <name type="scientific">Fusobacterium mortiferum</name>
    <dbReference type="NCBI Taxonomy" id="850"/>
    <lineage>
        <taxon>Bacteria</taxon>
        <taxon>Fusobacteriati</taxon>
        <taxon>Fusobacteriota</taxon>
        <taxon>Fusobacteriia</taxon>
        <taxon>Fusobacteriales</taxon>
        <taxon>Fusobacteriaceae</taxon>
        <taxon>Fusobacterium</taxon>
    </lineage>
</organism>
<dbReference type="EMBL" id="QRHL01000012">
    <property type="protein sequence ID" value="RHF71780.1"/>
    <property type="molecule type" value="Genomic_DNA"/>
</dbReference>